<dbReference type="Pfam" id="PF13579">
    <property type="entry name" value="Glyco_trans_4_4"/>
    <property type="match status" value="1"/>
</dbReference>
<dbReference type="Pfam" id="PF00534">
    <property type="entry name" value="Glycos_transf_1"/>
    <property type="match status" value="1"/>
</dbReference>
<keyword evidence="4" id="KW-1185">Reference proteome</keyword>
<gene>
    <name evidence="3" type="ORF">KJB30_02280</name>
</gene>
<evidence type="ECO:0000259" key="2">
    <source>
        <dbReference type="Pfam" id="PF13579"/>
    </source>
</evidence>
<dbReference type="Proteomes" id="UP000784128">
    <property type="component" value="Unassembled WGS sequence"/>
</dbReference>
<dbReference type="PANTHER" id="PTHR12526:SF638">
    <property type="entry name" value="SPORE COAT PROTEIN SA"/>
    <property type="match status" value="1"/>
</dbReference>
<proteinExistence type="predicted"/>
<name>A0ABS5U4K3_9BACT</name>
<dbReference type="SUPFAM" id="SSF53756">
    <property type="entry name" value="UDP-Glycosyltransferase/glycogen phosphorylase"/>
    <property type="match status" value="1"/>
</dbReference>
<dbReference type="RefSeq" id="WP_214296321.1">
    <property type="nucleotide sequence ID" value="NZ_JAHDYS010000002.1"/>
</dbReference>
<sequence length="380" mass="42136">MSRVVVIGALAESLVNFRGDLIKVLVAAGHDVVAMGDDTDDVTRNRIETLGVSFRPYPVQRNGMNPRNDMATLRALRTAFDEIAPDVVLAYTIKPVIWSGLALRTLKTSTQFYAMITGLGLAFQPGGIKQTALRSLVACLYRSALVRAERVIFQNTDNRQVFIDRQIVNDEKCVTVNGSGVNLAHFDMTCLPKGDVVFLTIARLLGDKGLREYVEAAEIVKKRYPRVVFNLLGPADPSPDGISPAEVESWQSSGHINYLGASNDVRPFITHCHVYVLPSYHEGMPRTVLEAMSMGRPILTTDVPGCRETVISGENGYLVPPKNSRALAEKMIMFIENRHLWERMGHASRRIAENRFDVTKINSEMLDVMALNTSRGHVLP</sequence>
<accession>A0ABS5U4K3</accession>
<protein>
    <submittedName>
        <fullName evidence="3">Glycosyltransferase family 4 protein</fullName>
    </submittedName>
</protein>
<dbReference type="EMBL" id="JAHDYS010000002">
    <property type="protein sequence ID" value="MBT1070603.1"/>
    <property type="molecule type" value="Genomic_DNA"/>
</dbReference>
<dbReference type="InterPro" id="IPR028098">
    <property type="entry name" value="Glyco_trans_4-like_N"/>
</dbReference>
<evidence type="ECO:0000313" key="3">
    <source>
        <dbReference type="EMBL" id="MBT1070603.1"/>
    </source>
</evidence>
<evidence type="ECO:0000313" key="4">
    <source>
        <dbReference type="Proteomes" id="UP000784128"/>
    </source>
</evidence>
<dbReference type="InterPro" id="IPR001296">
    <property type="entry name" value="Glyco_trans_1"/>
</dbReference>
<feature type="domain" description="Glycosyl transferase family 1" evidence="1">
    <location>
        <begin position="192"/>
        <end position="349"/>
    </location>
</feature>
<comment type="caution">
    <text evidence="3">The sequence shown here is derived from an EMBL/GenBank/DDBJ whole genome shotgun (WGS) entry which is preliminary data.</text>
</comment>
<dbReference type="PANTHER" id="PTHR12526">
    <property type="entry name" value="GLYCOSYLTRANSFERASE"/>
    <property type="match status" value="1"/>
</dbReference>
<reference evidence="3 4" key="1">
    <citation type="submission" date="2021-05" db="EMBL/GenBank/DDBJ databases">
        <title>The draft genome of Geobacter chapellei DSM 13688.</title>
        <authorList>
            <person name="Xu Z."/>
            <person name="Masuda Y."/>
            <person name="Itoh H."/>
            <person name="Senoo K."/>
        </authorList>
    </citation>
    <scope>NUCLEOTIDE SEQUENCE [LARGE SCALE GENOMIC DNA]</scope>
    <source>
        <strain evidence="3 4">DSM 13688</strain>
    </source>
</reference>
<feature type="domain" description="Glycosyltransferase subfamily 4-like N-terminal" evidence="2">
    <location>
        <begin position="20"/>
        <end position="174"/>
    </location>
</feature>
<dbReference type="CDD" id="cd03808">
    <property type="entry name" value="GT4_CapM-like"/>
    <property type="match status" value="1"/>
</dbReference>
<evidence type="ECO:0000259" key="1">
    <source>
        <dbReference type="Pfam" id="PF00534"/>
    </source>
</evidence>
<dbReference type="Gene3D" id="3.40.50.2000">
    <property type="entry name" value="Glycogen Phosphorylase B"/>
    <property type="match status" value="2"/>
</dbReference>
<organism evidence="3 4">
    <name type="scientific">Pelotalea chapellei</name>
    <dbReference type="NCBI Taxonomy" id="44671"/>
    <lineage>
        <taxon>Bacteria</taxon>
        <taxon>Pseudomonadati</taxon>
        <taxon>Thermodesulfobacteriota</taxon>
        <taxon>Desulfuromonadia</taxon>
        <taxon>Geobacterales</taxon>
        <taxon>Geobacteraceae</taxon>
        <taxon>Pelotalea</taxon>
    </lineage>
</organism>